<dbReference type="PROSITE" id="PS51257">
    <property type="entry name" value="PROKAR_LIPOPROTEIN"/>
    <property type="match status" value="1"/>
</dbReference>
<reference evidence="3" key="1">
    <citation type="submission" date="2015-07" db="EMBL/GenBank/DDBJ databases">
        <title>Genome sequencing of Sunxiuqinia dokdonensis strain SK.</title>
        <authorList>
            <person name="Ahn S."/>
            <person name="Kim B.-C."/>
        </authorList>
    </citation>
    <scope>NUCLEOTIDE SEQUENCE [LARGE SCALE GENOMIC DNA]</scope>
    <source>
        <strain evidence="3">SK</strain>
    </source>
</reference>
<dbReference type="STRING" id="1409788.NC99_41350"/>
<dbReference type="PANTHER" id="PTHR43433:SF5">
    <property type="entry name" value="AB HYDROLASE-1 DOMAIN-CONTAINING PROTEIN"/>
    <property type="match status" value="1"/>
</dbReference>
<dbReference type="Gene3D" id="3.40.50.1820">
    <property type="entry name" value="alpha/beta hydrolase"/>
    <property type="match status" value="1"/>
</dbReference>
<dbReference type="Proteomes" id="UP000036958">
    <property type="component" value="Unassembled WGS sequence"/>
</dbReference>
<sequence>METKAKYVTSKDGTRIAYDVSGSGPALIYITGASCFRKFPPVLKAAKVFSKHFTVYNYDRRGRGDSSDTAPYTVSKEVDDLEALIDACGGKALLYGHSSGAILALEAALRLEDKVDRVIVYDPPYVHTESYKADYEALGKEVMAQLSQKNNKRAMKTFLSGIGMPKFFVWFLPLFPGWKEMHTLAPTLAYDIELTKDFPPLNRFKEIKNPTFILVGSKSPESIRVVGEQIAKAIPGAAFEKVAGQDHMVNEKVLLSTFTRFFGTSKA</sequence>
<evidence type="ECO:0000313" key="3">
    <source>
        <dbReference type="Proteomes" id="UP000036958"/>
    </source>
</evidence>
<evidence type="ECO:0000313" key="2">
    <source>
        <dbReference type="EMBL" id="KOH43048.1"/>
    </source>
</evidence>
<dbReference type="RefSeq" id="WP_053187657.1">
    <property type="nucleotide sequence ID" value="NZ_LGIA01000203.1"/>
</dbReference>
<evidence type="ECO:0000259" key="1">
    <source>
        <dbReference type="Pfam" id="PF12697"/>
    </source>
</evidence>
<dbReference type="EMBL" id="LGIA01000203">
    <property type="protein sequence ID" value="KOH43048.1"/>
    <property type="molecule type" value="Genomic_DNA"/>
</dbReference>
<keyword evidence="3" id="KW-1185">Reference proteome</keyword>
<feature type="domain" description="AB hydrolase-1" evidence="1">
    <location>
        <begin position="32"/>
        <end position="251"/>
    </location>
</feature>
<dbReference type="OrthoDB" id="135231at2"/>
<name>A0A0L8V3W1_9BACT</name>
<dbReference type="AlphaFoldDB" id="A0A0L8V3W1"/>
<accession>A0A0L8V3W1</accession>
<dbReference type="InterPro" id="IPR000073">
    <property type="entry name" value="AB_hydrolase_1"/>
</dbReference>
<proteinExistence type="predicted"/>
<dbReference type="Pfam" id="PF12697">
    <property type="entry name" value="Abhydrolase_6"/>
    <property type="match status" value="1"/>
</dbReference>
<gene>
    <name evidence="2" type="ORF">NC99_41350</name>
</gene>
<dbReference type="PATRIC" id="fig|1409788.3.peg.4226"/>
<protein>
    <recommendedName>
        <fullName evidence="1">AB hydrolase-1 domain-containing protein</fullName>
    </recommendedName>
</protein>
<dbReference type="InterPro" id="IPR029058">
    <property type="entry name" value="AB_hydrolase_fold"/>
</dbReference>
<dbReference type="InterPro" id="IPR050471">
    <property type="entry name" value="AB_hydrolase"/>
</dbReference>
<dbReference type="SUPFAM" id="SSF53474">
    <property type="entry name" value="alpha/beta-Hydrolases"/>
    <property type="match status" value="1"/>
</dbReference>
<dbReference type="GO" id="GO:0004806">
    <property type="term" value="F:triacylglycerol lipase activity"/>
    <property type="evidence" value="ECO:0007669"/>
    <property type="project" value="TreeGrafter"/>
</dbReference>
<organism evidence="2 3">
    <name type="scientific">Sunxiuqinia dokdonensis</name>
    <dbReference type="NCBI Taxonomy" id="1409788"/>
    <lineage>
        <taxon>Bacteria</taxon>
        <taxon>Pseudomonadati</taxon>
        <taxon>Bacteroidota</taxon>
        <taxon>Bacteroidia</taxon>
        <taxon>Marinilabiliales</taxon>
        <taxon>Prolixibacteraceae</taxon>
        <taxon>Sunxiuqinia</taxon>
    </lineage>
</organism>
<dbReference type="PANTHER" id="PTHR43433">
    <property type="entry name" value="HYDROLASE, ALPHA/BETA FOLD FAMILY PROTEIN"/>
    <property type="match status" value="1"/>
</dbReference>
<dbReference type="GO" id="GO:0046503">
    <property type="term" value="P:glycerolipid catabolic process"/>
    <property type="evidence" value="ECO:0007669"/>
    <property type="project" value="TreeGrafter"/>
</dbReference>
<comment type="caution">
    <text evidence="2">The sequence shown here is derived from an EMBL/GenBank/DDBJ whole genome shotgun (WGS) entry which is preliminary data.</text>
</comment>